<dbReference type="AlphaFoldDB" id="A0A5P1EXP4"/>
<name>A0A5P1EXP4_ASPOF</name>
<dbReference type="EMBL" id="CM007384">
    <property type="protein sequence ID" value="ONK70875.1"/>
    <property type="molecule type" value="Genomic_DNA"/>
</dbReference>
<protein>
    <submittedName>
        <fullName evidence="1">Uncharacterized protein</fullName>
    </submittedName>
</protein>
<dbReference type="Gramene" id="ONK70875">
    <property type="protein sequence ID" value="ONK70875"/>
    <property type="gene ID" value="A4U43_C04F2430"/>
</dbReference>
<dbReference type="Proteomes" id="UP000243459">
    <property type="component" value="Chromosome 4"/>
</dbReference>
<reference evidence="2" key="1">
    <citation type="journal article" date="2017" name="Nat. Commun.">
        <title>The asparagus genome sheds light on the origin and evolution of a young Y chromosome.</title>
        <authorList>
            <person name="Harkess A."/>
            <person name="Zhou J."/>
            <person name="Xu C."/>
            <person name="Bowers J.E."/>
            <person name="Van der Hulst R."/>
            <person name="Ayyampalayam S."/>
            <person name="Mercati F."/>
            <person name="Riccardi P."/>
            <person name="McKain M.R."/>
            <person name="Kakrana A."/>
            <person name="Tang H."/>
            <person name="Ray J."/>
            <person name="Groenendijk J."/>
            <person name="Arikit S."/>
            <person name="Mathioni S.M."/>
            <person name="Nakano M."/>
            <person name="Shan H."/>
            <person name="Telgmann-Rauber A."/>
            <person name="Kanno A."/>
            <person name="Yue Z."/>
            <person name="Chen H."/>
            <person name="Li W."/>
            <person name="Chen Y."/>
            <person name="Xu X."/>
            <person name="Zhang Y."/>
            <person name="Luo S."/>
            <person name="Chen H."/>
            <person name="Gao J."/>
            <person name="Mao Z."/>
            <person name="Pires J.C."/>
            <person name="Luo M."/>
            <person name="Kudrna D."/>
            <person name="Wing R.A."/>
            <person name="Meyers B.C."/>
            <person name="Yi K."/>
            <person name="Kong H."/>
            <person name="Lavrijsen P."/>
            <person name="Sunseri F."/>
            <person name="Falavigna A."/>
            <person name="Ye Y."/>
            <person name="Leebens-Mack J.H."/>
            <person name="Chen G."/>
        </authorList>
    </citation>
    <scope>NUCLEOTIDE SEQUENCE [LARGE SCALE GENOMIC DNA]</scope>
    <source>
        <strain evidence="2">cv. DH0086</strain>
    </source>
</reference>
<proteinExistence type="predicted"/>
<organism evidence="1 2">
    <name type="scientific">Asparagus officinalis</name>
    <name type="common">Garden asparagus</name>
    <dbReference type="NCBI Taxonomy" id="4686"/>
    <lineage>
        <taxon>Eukaryota</taxon>
        <taxon>Viridiplantae</taxon>
        <taxon>Streptophyta</taxon>
        <taxon>Embryophyta</taxon>
        <taxon>Tracheophyta</taxon>
        <taxon>Spermatophyta</taxon>
        <taxon>Magnoliopsida</taxon>
        <taxon>Liliopsida</taxon>
        <taxon>Asparagales</taxon>
        <taxon>Asparagaceae</taxon>
        <taxon>Asparagoideae</taxon>
        <taxon>Asparagus</taxon>
    </lineage>
</organism>
<sequence length="101" mass="11291">MISLAAGSSPTHQDPTETAIEQQESFQFRRWGFLLSTLSAPLKKKEGNIRLTGTTREWINGSKEEGLVISAADVAYWLTDDRSSWLSNLILYHVQHEGGLT</sequence>
<evidence type="ECO:0000313" key="2">
    <source>
        <dbReference type="Proteomes" id="UP000243459"/>
    </source>
</evidence>
<accession>A0A5P1EXP4</accession>
<evidence type="ECO:0000313" key="1">
    <source>
        <dbReference type="EMBL" id="ONK70875.1"/>
    </source>
</evidence>
<keyword evidence="2" id="KW-1185">Reference proteome</keyword>
<gene>
    <name evidence="1" type="ORF">A4U43_C04F2430</name>
</gene>